<evidence type="ECO:0000313" key="2">
    <source>
        <dbReference type="Proteomes" id="UP000536640"/>
    </source>
</evidence>
<gene>
    <name evidence="1" type="ORF">HNQ57_002124</name>
</gene>
<reference evidence="1 2" key="1">
    <citation type="submission" date="2020-08" db="EMBL/GenBank/DDBJ databases">
        <title>Genomic Encyclopedia of Type Strains, Phase IV (KMG-IV): sequencing the most valuable type-strain genomes for metagenomic binning, comparative biology and taxonomic classification.</title>
        <authorList>
            <person name="Goeker M."/>
        </authorList>
    </citation>
    <scope>NUCLEOTIDE SEQUENCE [LARGE SCALE GENOMIC DNA]</scope>
    <source>
        <strain evidence="1 2">DSM 25701</strain>
    </source>
</reference>
<dbReference type="EMBL" id="JACHHW010000005">
    <property type="protein sequence ID" value="MBB5187846.1"/>
    <property type="molecule type" value="Genomic_DNA"/>
</dbReference>
<dbReference type="Proteomes" id="UP000536640">
    <property type="component" value="Unassembled WGS sequence"/>
</dbReference>
<dbReference type="AlphaFoldDB" id="A0A840R5R2"/>
<sequence>MPQKMSFLFNSAQGLKLAANYLLDHMEDEGFKRNPVKYSFILTAAATLESTLNDGIVSWAYNTFPRDDYKRHASAFLAINLRGKLDVIGFLISKSTHITDNSSQTYQDLSNLVKLRNEVAHSKDFFTEVDIEMVTDEEGNEGFLLPPEFERKFTNSPLIPSNEEYLKTYKSLELLYNVLNNEANYIDVDLFKAV</sequence>
<name>A0A840R5R2_9GAMM</name>
<protein>
    <submittedName>
        <fullName evidence="1">Uncharacterized protein</fullName>
    </submittedName>
</protein>
<comment type="caution">
    <text evidence="1">The sequence shown here is derived from an EMBL/GenBank/DDBJ whole genome shotgun (WGS) entry which is preliminary data.</text>
</comment>
<organism evidence="1 2">
    <name type="scientific">Zhongshania antarctica</name>
    <dbReference type="NCBI Taxonomy" id="641702"/>
    <lineage>
        <taxon>Bacteria</taxon>
        <taxon>Pseudomonadati</taxon>
        <taxon>Pseudomonadota</taxon>
        <taxon>Gammaproteobacteria</taxon>
        <taxon>Cellvibrionales</taxon>
        <taxon>Spongiibacteraceae</taxon>
        <taxon>Zhongshania</taxon>
    </lineage>
</organism>
<dbReference type="RefSeq" id="WP_184462755.1">
    <property type="nucleotide sequence ID" value="NZ_JACHHW010000005.1"/>
</dbReference>
<evidence type="ECO:0000313" key="1">
    <source>
        <dbReference type="EMBL" id="MBB5187846.1"/>
    </source>
</evidence>
<keyword evidence="2" id="KW-1185">Reference proteome</keyword>
<accession>A0A840R5R2</accession>
<proteinExistence type="predicted"/>